<dbReference type="PANTHER" id="PTHR12126">
    <property type="entry name" value="NADH-UBIQUINONE OXIDOREDUCTASE 39 KDA SUBUNIT-RELATED"/>
    <property type="match status" value="1"/>
</dbReference>
<gene>
    <name evidence="2" type="ORF">NSPZN2_11253</name>
</gene>
<dbReference type="Proteomes" id="UP000675880">
    <property type="component" value="Unassembled WGS sequence"/>
</dbReference>
<proteinExistence type="predicted"/>
<dbReference type="SUPFAM" id="SSF51735">
    <property type="entry name" value="NAD(P)-binding Rossmann-fold domains"/>
    <property type="match status" value="1"/>
</dbReference>
<dbReference type="RefSeq" id="WP_213041023.1">
    <property type="nucleotide sequence ID" value="NZ_CAJNBJ010000001.1"/>
</dbReference>
<reference evidence="2 3" key="1">
    <citation type="submission" date="2021-02" db="EMBL/GenBank/DDBJ databases">
        <authorList>
            <person name="Han P."/>
        </authorList>
    </citation>
    <scope>NUCLEOTIDE SEQUENCE [LARGE SCALE GENOMIC DNA]</scope>
    <source>
        <strain evidence="2">Candidatus Nitrospira sp. ZN2</strain>
    </source>
</reference>
<dbReference type="PANTHER" id="PTHR12126:SF11">
    <property type="entry name" value="NADH DEHYDROGENASE [UBIQUINONE] 1 ALPHA SUBCOMPLEX SUBUNIT 9, MITOCHONDRIAL"/>
    <property type="match status" value="1"/>
</dbReference>
<name>A0ABM8QRS4_9BACT</name>
<organism evidence="2 3">
    <name type="scientific">Nitrospira defluvii</name>
    <dbReference type="NCBI Taxonomy" id="330214"/>
    <lineage>
        <taxon>Bacteria</taxon>
        <taxon>Pseudomonadati</taxon>
        <taxon>Nitrospirota</taxon>
        <taxon>Nitrospiria</taxon>
        <taxon>Nitrospirales</taxon>
        <taxon>Nitrospiraceae</taxon>
        <taxon>Nitrospira</taxon>
    </lineage>
</organism>
<evidence type="ECO:0000313" key="2">
    <source>
        <dbReference type="EMBL" id="CAE6711790.1"/>
    </source>
</evidence>
<evidence type="ECO:0000259" key="1">
    <source>
        <dbReference type="Pfam" id="PF13460"/>
    </source>
</evidence>
<sequence>MTHPITQQRVFVTGATGYLGARLIPLLLERGHQVTALVRESSARNVAAGCRVVVGNPLNAETFAESVRGSDTLVQLVGVPKPSPWKGAQFRAIDGPSAMAAVRAAASTGVHHFVYVSVAHPAPIMQDYIAVRRECEAAITRAGLIATILRPWYILGPGHWWPLALMPVYRVLEQVPATRESAMRLGLVTIQEMLAALLWSIEHPPVKTRVIDVPEIRRLVRSEI</sequence>
<dbReference type="InterPro" id="IPR016040">
    <property type="entry name" value="NAD(P)-bd_dom"/>
</dbReference>
<evidence type="ECO:0000313" key="3">
    <source>
        <dbReference type="Proteomes" id="UP000675880"/>
    </source>
</evidence>
<feature type="domain" description="NAD(P)-binding" evidence="1">
    <location>
        <begin position="14"/>
        <end position="152"/>
    </location>
</feature>
<accession>A0ABM8QRS4</accession>
<dbReference type="Gene3D" id="3.40.50.720">
    <property type="entry name" value="NAD(P)-binding Rossmann-like Domain"/>
    <property type="match status" value="1"/>
</dbReference>
<dbReference type="EMBL" id="CAJNBJ010000001">
    <property type="protein sequence ID" value="CAE6711790.1"/>
    <property type="molecule type" value="Genomic_DNA"/>
</dbReference>
<dbReference type="InterPro" id="IPR036291">
    <property type="entry name" value="NAD(P)-bd_dom_sf"/>
</dbReference>
<dbReference type="Pfam" id="PF13460">
    <property type="entry name" value="NAD_binding_10"/>
    <property type="match status" value="1"/>
</dbReference>
<dbReference type="InterPro" id="IPR051207">
    <property type="entry name" value="ComplexI_NDUFA9_subunit"/>
</dbReference>
<protein>
    <submittedName>
        <fullName evidence="2">Epimerase</fullName>
    </submittedName>
</protein>
<keyword evidence="3" id="KW-1185">Reference proteome</keyword>
<comment type="caution">
    <text evidence="2">The sequence shown here is derived from an EMBL/GenBank/DDBJ whole genome shotgun (WGS) entry which is preliminary data.</text>
</comment>